<name>A0A8D8C3U5_CULPI</name>
<feature type="chain" id="PRO_5033954182" evidence="1">
    <location>
        <begin position="18"/>
        <end position="156"/>
    </location>
</feature>
<protein>
    <submittedName>
        <fullName evidence="3">(northern house mosquito) hypothetical protein</fullName>
    </submittedName>
</protein>
<reference evidence="3" key="1">
    <citation type="submission" date="2021-05" db="EMBL/GenBank/DDBJ databases">
        <authorList>
            <person name="Alioto T."/>
            <person name="Alioto T."/>
            <person name="Gomez Garrido J."/>
        </authorList>
    </citation>
    <scope>NUCLEOTIDE SEQUENCE</scope>
</reference>
<feature type="signal peptide" evidence="1">
    <location>
        <begin position="1"/>
        <end position="17"/>
    </location>
</feature>
<feature type="domain" description="Ricin B lectin" evidence="2">
    <location>
        <begin position="16"/>
        <end position="92"/>
    </location>
</feature>
<dbReference type="CDD" id="cd23667">
    <property type="entry name" value="beta-trefoil_Ricin_CqDVP-like"/>
    <property type="match status" value="1"/>
</dbReference>
<keyword evidence="1" id="KW-0732">Signal</keyword>
<accession>A0A8D8C3U5</accession>
<proteinExistence type="predicted"/>
<dbReference type="AlphaFoldDB" id="A0A8D8C3U5"/>
<dbReference type="EMBL" id="HBUE01104186">
    <property type="protein sequence ID" value="CAG6486470.1"/>
    <property type="molecule type" value="Transcribed_RNA"/>
</dbReference>
<dbReference type="SUPFAM" id="SSF50370">
    <property type="entry name" value="Ricin B-like lectins"/>
    <property type="match status" value="1"/>
</dbReference>
<organism evidence="3">
    <name type="scientific">Culex pipiens</name>
    <name type="common">House mosquito</name>
    <dbReference type="NCBI Taxonomy" id="7175"/>
    <lineage>
        <taxon>Eukaryota</taxon>
        <taxon>Metazoa</taxon>
        <taxon>Ecdysozoa</taxon>
        <taxon>Arthropoda</taxon>
        <taxon>Hexapoda</taxon>
        <taxon>Insecta</taxon>
        <taxon>Pterygota</taxon>
        <taxon>Neoptera</taxon>
        <taxon>Endopterygota</taxon>
        <taxon>Diptera</taxon>
        <taxon>Nematocera</taxon>
        <taxon>Culicoidea</taxon>
        <taxon>Culicidae</taxon>
        <taxon>Culicinae</taxon>
        <taxon>Culicini</taxon>
        <taxon>Culex</taxon>
        <taxon>Culex</taxon>
    </lineage>
</organism>
<dbReference type="Pfam" id="PF14200">
    <property type="entry name" value="RicinB_lectin_2"/>
    <property type="match status" value="1"/>
</dbReference>
<dbReference type="Gene3D" id="2.80.10.50">
    <property type="match status" value="1"/>
</dbReference>
<evidence type="ECO:0000313" key="3">
    <source>
        <dbReference type="EMBL" id="CAG6486470.1"/>
    </source>
</evidence>
<evidence type="ECO:0000259" key="2">
    <source>
        <dbReference type="Pfam" id="PF14200"/>
    </source>
</evidence>
<evidence type="ECO:0000256" key="1">
    <source>
        <dbReference type="SAM" id="SignalP"/>
    </source>
</evidence>
<sequence length="156" mass="17660">MKFLLILCLVLVPATFGQSKTGCVTLKHLNYGGYLTSSSKNDDKTRHVAAKEDDPEKWDIQDAGDGTYTIMNKEFDEYLVASSSKMAHNHYVYLWIPGKSGLSGHKWKITKDGKYSIIENVQRPSCLIQGSGTWVYSQQVTRCDVAKIFKWRIESC</sequence>
<dbReference type="InterPro" id="IPR035992">
    <property type="entry name" value="Ricin_B-like_lectins"/>
</dbReference>
<dbReference type="EMBL" id="HBUE01104188">
    <property type="protein sequence ID" value="CAG6486471.1"/>
    <property type="molecule type" value="Transcribed_RNA"/>
</dbReference>
<dbReference type="InterPro" id="IPR000772">
    <property type="entry name" value="Ricin_B_lectin"/>
</dbReference>